<keyword evidence="3" id="KW-1185">Reference proteome</keyword>
<dbReference type="Pfam" id="PF13672">
    <property type="entry name" value="PP2C_2"/>
    <property type="match status" value="1"/>
</dbReference>
<dbReference type="InterPro" id="IPR001932">
    <property type="entry name" value="PPM-type_phosphatase-like_dom"/>
</dbReference>
<evidence type="ECO:0000313" key="3">
    <source>
        <dbReference type="Proteomes" id="UP001595817"/>
    </source>
</evidence>
<name>A0ABV8X018_9LACT</name>
<comment type="caution">
    <text evidence="2">The sequence shown here is derived from an EMBL/GenBank/DDBJ whole genome shotgun (WGS) entry which is preliminary data.</text>
</comment>
<dbReference type="InterPro" id="IPR015655">
    <property type="entry name" value="PP2C"/>
</dbReference>
<dbReference type="NCBIfam" id="NF033484">
    <property type="entry name" value="Stp1_PP2C_phos"/>
    <property type="match status" value="1"/>
</dbReference>
<feature type="domain" description="PPM-type phosphatase" evidence="1">
    <location>
        <begin position="2"/>
        <end position="245"/>
    </location>
</feature>
<dbReference type="Gene3D" id="3.60.40.10">
    <property type="entry name" value="PPM-type phosphatase domain"/>
    <property type="match status" value="1"/>
</dbReference>
<reference evidence="3" key="1">
    <citation type="journal article" date="2019" name="Int. J. Syst. Evol. Microbiol.">
        <title>The Global Catalogue of Microorganisms (GCM) 10K type strain sequencing project: providing services to taxonomists for standard genome sequencing and annotation.</title>
        <authorList>
            <consortium name="The Broad Institute Genomics Platform"/>
            <consortium name="The Broad Institute Genome Sequencing Center for Infectious Disease"/>
            <person name="Wu L."/>
            <person name="Ma J."/>
        </authorList>
    </citation>
    <scope>NUCLEOTIDE SEQUENCE [LARGE SCALE GENOMIC DNA]</scope>
    <source>
        <strain evidence="3">CCUG 59778</strain>
    </source>
</reference>
<dbReference type="EMBL" id="JBHSEC010000002">
    <property type="protein sequence ID" value="MFC4409262.1"/>
    <property type="molecule type" value="Genomic_DNA"/>
</dbReference>
<dbReference type="SMART" id="SM00331">
    <property type="entry name" value="PP2C_SIG"/>
    <property type="match status" value="1"/>
</dbReference>
<accession>A0ABV8X018</accession>
<proteinExistence type="predicted"/>
<dbReference type="RefSeq" id="WP_378151824.1">
    <property type="nucleotide sequence ID" value="NZ_JBHSEC010000002.1"/>
</dbReference>
<organism evidence="2 3">
    <name type="scientific">Chungangia koreensis</name>
    <dbReference type="NCBI Taxonomy" id="752657"/>
    <lineage>
        <taxon>Bacteria</taxon>
        <taxon>Bacillati</taxon>
        <taxon>Bacillota</taxon>
        <taxon>Bacilli</taxon>
        <taxon>Lactobacillales</taxon>
        <taxon>Chungangia</taxon>
    </lineage>
</organism>
<dbReference type="InterPro" id="IPR036457">
    <property type="entry name" value="PPM-type-like_dom_sf"/>
</dbReference>
<dbReference type="Proteomes" id="UP001595817">
    <property type="component" value="Unassembled WGS sequence"/>
</dbReference>
<dbReference type="CDD" id="cd00143">
    <property type="entry name" value="PP2Cc"/>
    <property type="match status" value="1"/>
</dbReference>
<dbReference type="SUPFAM" id="SSF81606">
    <property type="entry name" value="PP2C-like"/>
    <property type="match status" value="1"/>
</dbReference>
<sequence>MRFVIRSDVGKKRSVNEDRAEVYKHSDEVTLAVIADGMGGHNAGDVASSILVEQLADSFKAVVSEPDFRNREFRKEWLHEAVLEINQHIYQSAIENPSCKGMGTTLDATLLYNDYCLICHVGDSRVYLISDGSIEQVTKDHSYVNALVESGEISQEQAEHHPQKNLILKAIGSEKAITPDFIEFPVDEHSVLLLCSDGLSNKLSGNEILTVLEKAENLEAAGDELIRQANDRGGEDNISLIIMSEMSGEVQQDVDR</sequence>
<dbReference type="SMART" id="SM00332">
    <property type="entry name" value="PP2Cc"/>
    <property type="match status" value="1"/>
</dbReference>
<dbReference type="PANTHER" id="PTHR47992">
    <property type="entry name" value="PROTEIN PHOSPHATASE"/>
    <property type="match status" value="1"/>
</dbReference>
<gene>
    <name evidence="2" type="ORF">ACFOZY_02300</name>
</gene>
<evidence type="ECO:0000313" key="2">
    <source>
        <dbReference type="EMBL" id="MFC4409262.1"/>
    </source>
</evidence>
<dbReference type="PROSITE" id="PS51746">
    <property type="entry name" value="PPM_2"/>
    <property type="match status" value="1"/>
</dbReference>
<protein>
    <submittedName>
        <fullName evidence="2">Stp1/IreP family PP2C-type Ser/Thr phosphatase</fullName>
    </submittedName>
</protein>
<evidence type="ECO:0000259" key="1">
    <source>
        <dbReference type="PROSITE" id="PS51746"/>
    </source>
</evidence>